<proteinExistence type="predicted"/>
<reference evidence="1" key="1">
    <citation type="submission" date="2022-01" db="EMBL/GenBank/DDBJ databases">
        <title>Plant Virus Collection isolate.</title>
        <authorList>
            <person name="Knierim D."/>
            <person name="Margaria P."/>
            <person name="Menzel W."/>
            <person name="Winter S."/>
        </authorList>
    </citation>
    <scope>NUCLEOTIDE SEQUENCE</scope>
    <source>
        <strain evidence="1">DSMZ PV-0728</strain>
    </source>
</reference>
<organism evidence="1">
    <name type="scientific">Cynosurus mottle virus</name>
    <dbReference type="NCBI Taxonomy" id="2931826"/>
    <lineage>
        <taxon>Viruses</taxon>
        <taxon>Riboviria</taxon>
        <taxon>Orthornavirae</taxon>
        <taxon>Pisuviricota</taxon>
        <taxon>Pisoniviricetes</taxon>
        <taxon>Sobelivirales</taxon>
        <taxon>Solemoviridae</taxon>
        <taxon>Sobemovirus</taxon>
        <taxon>Sobemovirus CNMOV</taxon>
    </lineage>
</organism>
<protein>
    <submittedName>
        <fullName evidence="1">Silencing suppressor</fullName>
    </submittedName>
</protein>
<dbReference type="EMBL" id="OM323988">
    <property type="protein sequence ID" value="UOF93183.1"/>
    <property type="molecule type" value="Genomic_RNA"/>
</dbReference>
<gene>
    <name evidence="1" type="primary">ORF1</name>
</gene>
<accession>A0A8T9JCP2</accession>
<evidence type="ECO:0000313" key="1">
    <source>
        <dbReference type="EMBL" id="UOF93183.1"/>
    </source>
</evidence>
<sequence>MPAVLLVIEYDDLLGYNNRILERINILTDEPYFSNGKVYLYITAPAVRGNTPARRGILRCYKCNYTLVSATFPALPYLVPHGHPPVYGSVCDDCSFGRQDSSSEDSDEE</sequence>
<name>A0A8T9JCP2_9VIRU</name>